<gene>
    <name evidence="2" type="ORF">F6453_2328</name>
</gene>
<comment type="caution">
    <text evidence="2">The sequence shown here is derived from an EMBL/GenBank/DDBJ whole genome shotgun (WGS) entry which is preliminary data.</text>
</comment>
<dbReference type="EMBL" id="WBMP01000009">
    <property type="protein sequence ID" value="KAE8545356.1"/>
    <property type="molecule type" value="Genomic_DNA"/>
</dbReference>
<reference evidence="2 3" key="1">
    <citation type="submission" date="2019-10" db="EMBL/GenBank/DDBJ databases">
        <title>Draft genome sequence of Marinobacter hydrocarbonoclasticus NCT7M from the microbiome of the marine copepod.</title>
        <authorList>
            <person name="Nuttall R."/>
            <person name="Sharma G."/>
            <person name="Moisander P."/>
        </authorList>
    </citation>
    <scope>NUCLEOTIDE SEQUENCE [LARGE SCALE GENOMIC DNA]</scope>
    <source>
        <strain evidence="2 3">NCT7M</strain>
    </source>
</reference>
<proteinExistence type="predicted"/>
<protein>
    <submittedName>
        <fullName evidence="2">Uncharacterized protein</fullName>
    </submittedName>
</protein>
<dbReference type="Proteomes" id="UP000469950">
    <property type="component" value="Unassembled WGS sequence"/>
</dbReference>
<dbReference type="RefSeq" id="WP_153740917.1">
    <property type="nucleotide sequence ID" value="NZ_WBMP01000009.1"/>
</dbReference>
<keyword evidence="1" id="KW-1133">Transmembrane helix</keyword>
<keyword evidence="1" id="KW-0472">Membrane</keyword>
<organism evidence="2 3">
    <name type="scientific">Marinobacter nauticus</name>
    <name type="common">Marinobacter hydrocarbonoclasticus</name>
    <name type="synonym">Marinobacter aquaeolei</name>
    <dbReference type="NCBI Taxonomy" id="2743"/>
    <lineage>
        <taxon>Bacteria</taxon>
        <taxon>Pseudomonadati</taxon>
        <taxon>Pseudomonadota</taxon>
        <taxon>Gammaproteobacteria</taxon>
        <taxon>Pseudomonadales</taxon>
        <taxon>Marinobacteraceae</taxon>
        <taxon>Marinobacter</taxon>
    </lineage>
</organism>
<evidence type="ECO:0000313" key="2">
    <source>
        <dbReference type="EMBL" id="KAE8545356.1"/>
    </source>
</evidence>
<accession>A0A833JPX7</accession>
<sequence length="49" mass="5018">MKALIGDAFILAGIGSGTAGVWLKFGMEWGLMAIGVAFVFTGISVVRSA</sequence>
<evidence type="ECO:0000256" key="1">
    <source>
        <dbReference type="SAM" id="Phobius"/>
    </source>
</evidence>
<name>A0A833JPX7_MARNT</name>
<keyword evidence="1" id="KW-0812">Transmembrane</keyword>
<feature type="transmembrane region" description="Helical" evidence="1">
    <location>
        <begin position="29"/>
        <end position="46"/>
    </location>
</feature>
<evidence type="ECO:0000313" key="3">
    <source>
        <dbReference type="Proteomes" id="UP000469950"/>
    </source>
</evidence>
<dbReference type="AlphaFoldDB" id="A0A833JPX7"/>